<comment type="caution">
    <text evidence="5">The sequence shown here is derived from an EMBL/GenBank/DDBJ whole genome shotgun (WGS) entry which is preliminary data.</text>
</comment>
<evidence type="ECO:0000313" key="6">
    <source>
        <dbReference type="Proteomes" id="UP000563524"/>
    </source>
</evidence>
<keyword evidence="2" id="KW-0223">Dioxygenase</keyword>
<keyword evidence="6" id="KW-1185">Reference proteome</keyword>
<dbReference type="GO" id="GO:0031418">
    <property type="term" value="F:L-ascorbic acid binding"/>
    <property type="evidence" value="ECO:0007669"/>
    <property type="project" value="InterPro"/>
</dbReference>
<dbReference type="InterPro" id="IPR044862">
    <property type="entry name" value="Pro_4_hyd_alph_FE2OG_OXY"/>
</dbReference>
<proteinExistence type="predicted"/>
<reference evidence="5 6" key="1">
    <citation type="submission" date="2020-08" db="EMBL/GenBank/DDBJ databases">
        <title>Genomic Encyclopedia of Type Strains, Phase IV (KMG-IV): sequencing the most valuable type-strain genomes for metagenomic binning, comparative biology and taxonomic classification.</title>
        <authorList>
            <person name="Goeker M."/>
        </authorList>
    </citation>
    <scope>NUCLEOTIDE SEQUENCE [LARGE SCALE GENOMIC DNA]</scope>
    <source>
        <strain evidence="5 6">DSM 102850</strain>
    </source>
</reference>
<keyword evidence="3" id="KW-0560">Oxidoreductase</keyword>
<evidence type="ECO:0000313" key="5">
    <source>
        <dbReference type="EMBL" id="MBB4658116.1"/>
    </source>
</evidence>
<evidence type="ECO:0000256" key="2">
    <source>
        <dbReference type="ARBA" id="ARBA00022964"/>
    </source>
</evidence>
<organism evidence="5 6">
    <name type="scientific">Parvularcula dongshanensis</name>
    <dbReference type="NCBI Taxonomy" id="1173995"/>
    <lineage>
        <taxon>Bacteria</taxon>
        <taxon>Pseudomonadati</taxon>
        <taxon>Pseudomonadota</taxon>
        <taxon>Alphaproteobacteria</taxon>
        <taxon>Parvularculales</taxon>
        <taxon>Parvularculaceae</taxon>
        <taxon>Parvularcula</taxon>
    </lineage>
</organism>
<evidence type="ECO:0000256" key="1">
    <source>
        <dbReference type="ARBA" id="ARBA00001961"/>
    </source>
</evidence>
<dbReference type="Pfam" id="PF13640">
    <property type="entry name" value="2OG-FeII_Oxy_3"/>
    <property type="match status" value="1"/>
</dbReference>
<gene>
    <name evidence="5" type="ORF">GGQ59_000616</name>
</gene>
<dbReference type="GO" id="GO:0005506">
    <property type="term" value="F:iron ion binding"/>
    <property type="evidence" value="ECO:0007669"/>
    <property type="project" value="InterPro"/>
</dbReference>
<name>A0A840HZ45_9PROT</name>
<dbReference type="GO" id="GO:0016705">
    <property type="term" value="F:oxidoreductase activity, acting on paired donors, with incorporation or reduction of molecular oxygen"/>
    <property type="evidence" value="ECO:0007669"/>
    <property type="project" value="InterPro"/>
</dbReference>
<evidence type="ECO:0000256" key="3">
    <source>
        <dbReference type="ARBA" id="ARBA00023002"/>
    </source>
</evidence>
<dbReference type="AlphaFoldDB" id="A0A840HZ45"/>
<dbReference type="InterPro" id="IPR006620">
    <property type="entry name" value="Pro_4_hyd_alph"/>
</dbReference>
<dbReference type="GO" id="GO:0051213">
    <property type="term" value="F:dioxygenase activity"/>
    <property type="evidence" value="ECO:0007669"/>
    <property type="project" value="UniProtKB-KW"/>
</dbReference>
<accession>A0A840HZ45</accession>
<dbReference type="SMART" id="SM00702">
    <property type="entry name" value="P4Hc"/>
    <property type="match status" value="1"/>
</dbReference>
<dbReference type="Gene3D" id="2.60.120.620">
    <property type="entry name" value="q2cbj1_9rhob like domain"/>
    <property type="match status" value="1"/>
</dbReference>
<dbReference type="RefSeq" id="WP_183815716.1">
    <property type="nucleotide sequence ID" value="NZ_JACHOB010000001.1"/>
</dbReference>
<protein>
    <recommendedName>
        <fullName evidence="4">Prolyl 4-hydroxylase alpha subunit domain-containing protein</fullName>
    </recommendedName>
</protein>
<dbReference type="EMBL" id="JACHOB010000001">
    <property type="protein sequence ID" value="MBB4658116.1"/>
    <property type="molecule type" value="Genomic_DNA"/>
</dbReference>
<sequence>MLNLDALRAARTRTDPFTYVVAEGALTRSEAEAVRRDFPKIDKTGYLPLSQLESRGAFAELMADLQGPGLAEVLSDKLGLNLRDKPRMITVRRLSKLSDGRVHNDSVAKICTMLVYLNEGWDASEGGAIRALNGEASMDDYAEEVAPVAGNVFAFARSETSWHGHPPFEGERYVVQVTFLTSQAELDRKEKRGGLQLKLKRLFERVKS</sequence>
<evidence type="ECO:0000259" key="4">
    <source>
        <dbReference type="SMART" id="SM00702"/>
    </source>
</evidence>
<dbReference type="Proteomes" id="UP000563524">
    <property type="component" value="Unassembled WGS sequence"/>
</dbReference>
<feature type="domain" description="Prolyl 4-hydroxylase alpha subunit" evidence="4">
    <location>
        <begin position="17"/>
        <end position="180"/>
    </location>
</feature>
<comment type="cofactor">
    <cofactor evidence="1">
        <name>L-ascorbate</name>
        <dbReference type="ChEBI" id="CHEBI:38290"/>
    </cofactor>
</comment>